<evidence type="ECO:0000259" key="5">
    <source>
        <dbReference type="PROSITE" id="PS51462"/>
    </source>
</evidence>
<dbReference type="HAMAP" id="MF_00298">
    <property type="entry name" value="Nudix_RppH"/>
    <property type="match status" value="1"/>
</dbReference>
<dbReference type="InterPro" id="IPR020476">
    <property type="entry name" value="Nudix_hydrolase"/>
</dbReference>
<dbReference type="PROSITE" id="PS00893">
    <property type="entry name" value="NUDIX_BOX"/>
    <property type="match status" value="1"/>
</dbReference>
<dbReference type="NCBIfam" id="NF001936">
    <property type="entry name" value="PRK00714.1-3"/>
    <property type="match status" value="1"/>
</dbReference>
<evidence type="ECO:0000256" key="3">
    <source>
        <dbReference type="ARBA" id="ARBA00022801"/>
    </source>
</evidence>
<accession>A0A918PPC4</accession>
<dbReference type="Proteomes" id="UP000648075">
    <property type="component" value="Unassembled WGS sequence"/>
</dbReference>
<comment type="cofactor">
    <cofactor evidence="1">
        <name>Mn(2+)</name>
        <dbReference type="ChEBI" id="CHEBI:29035"/>
    </cofactor>
</comment>
<evidence type="ECO:0000256" key="2">
    <source>
        <dbReference type="ARBA" id="ARBA00001946"/>
    </source>
</evidence>
<dbReference type="PRINTS" id="PR00502">
    <property type="entry name" value="NUDIXFAMILY"/>
</dbReference>
<feature type="short sequence motif" description="Nudix box" evidence="4">
    <location>
        <begin position="43"/>
        <end position="64"/>
    </location>
</feature>
<comment type="cofactor">
    <cofactor evidence="4">
        <name>a divalent metal cation</name>
        <dbReference type="ChEBI" id="CHEBI:60240"/>
    </cofactor>
</comment>
<dbReference type="InterPro" id="IPR000086">
    <property type="entry name" value="NUDIX_hydrolase_dom"/>
</dbReference>
<name>A0A918PPC4_9SPHN</name>
<dbReference type="CDD" id="cd03671">
    <property type="entry name" value="NUDIX_Ap4A_hydrolase_plant_like"/>
    <property type="match status" value="1"/>
</dbReference>
<dbReference type="GO" id="GO:0006753">
    <property type="term" value="P:nucleoside phosphate metabolic process"/>
    <property type="evidence" value="ECO:0007669"/>
    <property type="project" value="TreeGrafter"/>
</dbReference>
<evidence type="ECO:0000256" key="1">
    <source>
        <dbReference type="ARBA" id="ARBA00001936"/>
    </source>
</evidence>
<dbReference type="InterPro" id="IPR022927">
    <property type="entry name" value="RppH"/>
</dbReference>
<dbReference type="GO" id="GO:0008893">
    <property type="term" value="F:guanosine-3',5'-bis(diphosphate) 3'-diphosphatase activity"/>
    <property type="evidence" value="ECO:0007669"/>
    <property type="project" value="TreeGrafter"/>
</dbReference>
<dbReference type="AlphaFoldDB" id="A0A918PPC4"/>
<evidence type="ECO:0000313" key="7">
    <source>
        <dbReference type="Proteomes" id="UP000648075"/>
    </source>
</evidence>
<comment type="cofactor">
    <cofactor evidence="2">
        <name>Mg(2+)</name>
        <dbReference type="ChEBI" id="CHEBI:18420"/>
    </cofactor>
</comment>
<proteinExistence type="inferred from homology"/>
<dbReference type="NCBIfam" id="NF001938">
    <property type="entry name" value="PRK00714.1-5"/>
    <property type="match status" value="1"/>
</dbReference>
<dbReference type="Pfam" id="PF00293">
    <property type="entry name" value="NUDIX"/>
    <property type="match status" value="1"/>
</dbReference>
<dbReference type="InterPro" id="IPR015797">
    <property type="entry name" value="NUDIX_hydrolase-like_dom_sf"/>
</dbReference>
<dbReference type="EMBL" id="BMZA01000053">
    <property type="protein sequence ID" value="GGZ18348.1"/>
    <property type="molecule type" value="Genomic_DNA"/>
</dbReference>
<comment type="caution">
    <text evidence="6">The sequence shown here is derived from an EMBL/GenBank/DDBJ whole genome shotgun (WGS) entry which is preliminary data.</text>
</comment>
<dbReference type="InterPro" id="IPR020084">
    <property type="entry name" value="NUDIX_hydrolase_CS"/>
</dbReference>
<dbReference type="EC" id="3.6.1.-" evidence="4"/>
<dbReference type="NCBIfam" id="NF001937">
    <property type="entry name" value="PRK00714.1-4"/>
    <property type="match status" value="1"/>
</dbReference>
<evidence type="ECO:0000313" key="6">
    <source>
        <dbReference type="EMBL" id="GGZ18348.1"/>
    </source>
</evidence>
<dbReference type="GO" id="GO:0034432">
    <property type="term" value="F:bis(5'-adenosyl)-pentaphosphatase activity"/>
    <property type="evidence" value="ECO:0007669"/>
    <property type="project" value="TreeGrafter"/>
</dbReference>
<organism evidence="6 7">
    <name type="scientific">Novosphingobium colocasiae</name>
    <dbReference type="NCBI Taxonomy" id="1256513"/>
    <lineage>
        <taxon>Bacteria</taxon>
        <taxon>Pseudomonadati</taxon>
        <taxon>Pseudomonadota</taxon>
        <taxon>Alphaproteobacteria</taxon>
        <taxon>Sphingomonadales</taxon>
        <taxon>Sphingomonadaceae</taxon>
        <taxon>Novosphingobium</taxon>
    </lineage>
</organism>
<dbReference type="PROSITE" id="PS51462">
    <property type="entry name" value="NUDIX"/>
    <property type="match status" value="1"/>
</dbReference>
<feature type="domain" description="Nudix hydrolase" evidence="5">
    <location>
        <begin position="8"/>
        <end position="154"/>
    </location>
</feature>
<gene>
    <name evidence="6" type="primary">ialA</name>
    <name evidence="4" type="synonym">nudH</name>
    <name evidence="4" type="synonym">rppH</name>
    <name evidence="6" type="ORF">GCM10011614_35650</name>
</gene>
<evidence type="ECO:0000256" key="4">
    <source>
        <dbReference type="HAMAP-Rule" id="MF_00298"/>
    </source>
</evidence>
<keyword evidence="3 4" id="KW-0378">Hydrolase</keyword>
<dbReference type="Gene3D" id="3.90.79.10">
    <property type="entry name" value="Nucleoside Triphosphate Pyrophosphohydrolase"/>
    <property type="match status" value="1"/>
</dbReference>
<dbReference type="SUPFAM" id="SSF55811">
    <property type="entry name" value="Nudix"/>
    <property type="match status" value="1"/>
</dbReference>
<comment type="similarity">
    <text evidence="4">Belongs to the Nudix hydrolase family. RppH subfamily.</text>
</comment>
<protein>
    <recommendedName>
        <fullName evidence="4">RNA pyrophosphohydrolase</fullName>
        <ecNumber evidence="4">3.6.1.-</ecNumber>
    </recommendedName>
    <alternativeName>
        <fullName evidence="4">(Di)nucleoside polyphosphate hydrolase</fullName>
    </alternativeName>
</protein>
<keyword evidence="7" id="KW-1185">Reference proteome</keyword>
<reference evidence="6" key="2">
    <citation type="submission" date="2020-09" db="EMBL/GenBank/DDBJ databases">
        <authorList>
            <person name="Sun Q."/>
            <person name="Kim S."/>
        </authorList>
    </citation>
    <scope>NUCLEOTIDE SEQUENCE</scope>
    <source>
        <strain evidence="6">KCTC 32255</strain>
    </source>
</reference>
<dbReference type="PANTHER" id="PTHR11839">
    <property type="entry name" value="UDP/ADP-SUGAR PYROPHOSPHATASE"/>
    <property type="match status" value="1"/>
</dbReference>
<reference evidence="6" key="1">
    <citation type="journal article" date="2014" name="Int. J. Syst. Evol. Microbiol.">
        <title>Complete genome sequence of Corynebacterium casei LMG S-19264T (=DSM 44701T), isolated from a smear-ripened cheese.</title>
        <authorList>
            <consortium name="US DOE Joint Genome Institute (JGI-PGF)"/>
            <person name="Walter F."/>
            <person name="Albersmeier A."/>
            <person name="Kalinowski J."/>
            <person name="Ruckert C."/>
        </authorList>
    </citation>
    <scope>NUCLEOTIDE SEQUENCE</scope>
    <source>
        <strain evidence="6">KCTC 32255</strain>
    </source>
</reference>
<dbReference type="RefSeq" id="WP_189622633.1">
    <property type="nucleotide sequence ID" value="NZ_BMZA01000053.1"/>
</dbReference>
<dbReference type="GO" id="GO:0019693">
    <property type="term" value="P:ribose phosphate metabolic process"/>
    <property type="evidence" value="ECO:0007669"/>
    <property type="project" value="TreeGrafter"/>
</dbReference>
<dbReference type="PANTHER" id="PTHR11839:SF22">
    <property type="entry name" value="NUDIX HYDROLASE 26, CHLOROPLASTIC"/>
    <property type="match status" value="1"/>
</dbReference>
<sequence length="160" mass="18730">MNDSVPLAYRPCVGIMLVNAQGKVFVGKRIDNREGDWWQMPQGGVDDGEDLRDAMLRELWEETGVKNGHVIVLAQTRDEVLYDLPPELVGKLWGGKYRGQRQHWFLLRFEGEDKDINLRAHRPPEFAEWKWVEPETLVDLIVPFKKRVYRTVVEEFRALI</sequence>
<comment type="function">
    <text evidence="4">Accelerates the degradation of transcripts by removing pyrophosphate from the 5'-end of triphosphorylated RNA, leading to a more labile monophosphorylated state that can stimulate subsequent ribonuclease cleavage.</text>
</comment>